<gene>
    <name evidence="1" type="ORF">SAMN00768000_2735</name>
</gene>
<evidence type="ECO:0000313" key="1">
    <source>
        <dbReference type="EMBL" id="SMC06289.1"/>
    </source>
</evidence>
<accession>A0A1W1WJF4</accession>
<dbReference type="OrthoDB" id="7922774at2"/>
<proteinExistence type="predicted"/>
<name>A0A1W1WJF4_SULTA</name>
<protein>
    <submittedName>
        <fullName evidence="1">Short chain dehydrogenase</fullName>
    </submittedName>
</protein>
<organism evidence="1 2">
    <name type="scientific">Sulfobacillus thermosulfidooxidans (strain DSM 9293 / VKM B-1269 / AT-1)</name>
    <dbReference type="NCBI Taxonomy" id="929705"/>
    <lineage>
        <taxon>Bacteria</taxon>
        <taxon>Bacillati</taxon>
        <taxon>Bacillota</taxon>
        <taxon>Clostridia</taxon>
        <taxon>Eubacteriales</taxon>
        <taxon>Clostridiales Family XVII. Incertae Sedis</taxon>
        <taxon>Sulfobacillus</taxon>
    </lineage>
</organism>
<keyword evidence="2" id="KW-1185">Reference proteome</keyword>
<dbReference type="STRING" id="28034.BFX07_11515"/>
<dbReference type="SUPFAM" id="SSF51735">
    <property type="entry name" value="NAD(P)-binding Rossmann-fold domains"/>
    <property type="match status" value="1"/>
</dbReference>
<sequence length="185" mass="20965">MKQALVVGGTGMLASLTPWLVEHEYWVSVIGRSSNKLFRVMNQVANRSHYVTPLVLDYHDNAKVHKWIQHIQLMQGPIDLVVSWIHEPKDPVLLAIGEEITAYRHDSWRLIDIISSAKQDTVSHIQLPPTCLVQRVVLGYQKTSQGPRWLTHEEIVEGVVRAIEHSQQPVVPVGDIALPRPDNIQ</sequence>
<evidence type="ECO:0000313" key="2">
    <source>
        <dbReference type="Proteomes" id="UP000192660"/>
    </source>
</evidence>
<dbReference type="AlphaFoldDB" id="A0A1W1WJF4"/>
<dbReference type="RefSeq" id="WP_020373233.1">
    <property type="nucleotide sequence ID" value="NZ_FWWY01000001.1"/>
</dbReference>
<dbReference type="InterPro" id="IPR036291">
    <property type="entry name" value="NAD(P)-bd_dom_sf"/>
</dbReference>
<dbReference type="EMBL" id="FWWY01000001">
    <property type="protein sequence ID" value="SMC06289.1"/>
    <property type="molecule type" value="Genomic_DNA"/>
</dbReference>
<dbReference type="Proteomes" id="UP000192660">
    <property type="component" value="Unassembled WGS sequence"/>
</dbReference>
<reference evidence="2" key="1">
    <citation type="submission" date="2017-04" db="EMBL/GenBank/DDBJ databases">
        <authorList>
            <person name="Varghese N."/>
            <person name="Submissions S."/>
        </authorList>
    </citation>
    <scope>NUCLEOTIDE SEQUENCE [LARGE SCALE GENOMIC DNA]</scope>
    <source>
        <strain evidence="2">DSM 9293</strain>
    </source>
</reference>